<accession>A0A938X6Q0</accession>
<evidence type="ECO:0000256" key="5">
    <source>
        <dbReference type="ARBA" id="ARBA00022801"/>
    </source>
</evidence>
<dbReference type="NCBIfam" id="TIGR02227">
    <property type="entry name" value="sigpep_I_bact"/>
    <property type="match status" value="1"/>
</dbReference>
<evidence type="ECO:0000256" key="2">
    <source>
        <dbReference type="ARBA" id="ARBA00004401"/>
    </source>
</evidence>
<dbReference type="GO" id="GO:0004252">
    <property type="term" value="F:serine-type endopeptidase activity"/>
    <property type="evidence" value="ECO:0007669"/>
    <property type="project" value="InterPro"/>
</dbReference>
<dbReference type="Proteomes" id="UP000774750">
    <property type="component" value="Unassembled WGS sequence"/>
</dbReference>
<dbReference type="GO" id="GO:0006465">
    <property type="term" value="P:signal peptide processing"/>
    <property type="evidence" value="ECO:0007669"/>
    <property type="project" value="InterPro"/>
</dbReference>
<dbReference type="PROSITE" id="PS00761">
    <property type="entry name" value="SPASE_I_3"/>
    <property type="match status" value="1"/>
</dbReference>
<dbReference type="RefSeq" id="WP_204447488.1">
    <property type="nucleotide sequence ID" value="NZ_JACJKY010000017.1"/>
</dbReference>
<evidence type="ECO:0000256" key="4">
    <source>
        <dbReference type="ARBA" id="ARBA00013208"/>
    </source>
</evidence>
<reference evidence="9" key="1">
    <citation type="submission" date="2020-08" db="EMBL/GenBank/DDBJ databases">
        <authorList>
            <person name="Cejkova D."/>
            <person name="Kubasova T."/>
            <person name="Jahodarova E."/>
            <person name="Rychlik I."/>
        </authorList>
    </citation>
    <scope>NUCLEOTIDE SEQUENCE</scope>
    <source>
        <strain evidence="9">An559</strain>
    </source>
</reference>
<protein>
    <recommendedName>
        <fullName evidence="4 7">Signal peptidase I</fullName>
        <ecNumber evidence="4 7">3.4.21.89</ecNumber>
    </recommendedName>
</protein>
<dbReference type="SUPFAM" id="SSF51306">
    <property type="entry name" value="LexA/Signal peptidase"/>
    <property type="match status" value="1"/>
</dbReference>
<keyword evidence="7" id="KW-0645">Protease</keyword>
<comment type="subcellular location">
    <subcellularLocation>
        <location evidence="2">Cell membrane</location>
        <topology evidence="2">Single-pass type II membrane protein</topology>
    </subcellularLocation>
    <subcellularLocation>
        <location evidence="7">Membrane</location>
        <topology evidence="7">Single-pass type II membrane protein</topology>
    </subcellularLocation>
</comment>
<name>A0A938X6Q0_9FIRM</name>
<feature type="active site" evidence="6">
    <location>
        <position position="96"/>
    </location>
</feature>
<keyword evidence="5 7" id="KW-0378">Hydrolase</keyword>
<comment type="caution">
    <text evidence="9">The sequence shown here is derived from an EMBL/GenBank/DDBJ whole genome shotgun (WGS) entry which is preliminary data.</text>
</comment>
<evidence type="ECO:0000256" key="3">
    <source>
        <dbReference type="ARBA" id="ARBA00009370"/>
    </source>
</evidence>
<evidence type="ECO:0000313" key="10">
    <source>
        <dbReference type="Proteomes" id="UP000774750"/>
    </source>
</evidence>
<dbReference type="InterPro" id="IPR019533">
    <property type="entry name" value="Peptidase_S26"/>
</dbReference>
<dbReference type="AlphaFoldDB" id="A0A938X6Q0"/>
<gene>
    <name evidence="9" type="primary">lepB</name>
    <name evidence="9" type="ORF">H6A12_10050</name>
</gene>
<comment type="similarity">
    <text evidence="3 7">Belongs to the peptidase S26 family.</text>
</comment>
<dbReference type="PANTHER" id="PTHR43390:SF1">
    <property type="entry name" value="CHLOROPLAST PROCESSING PEPTIDASE"/>
    <property type="match status" value="1"/>
</dbReference>
<evidence type="ECO:0000256" key="1">
    <source>
        <dbReference type="ARBA" id="ARBA00000677"/>
    </source>
</evidence>
<keyword evidence="7" id="KW-0812">Transmembrane</keyword>
<evidence type="ECO:0000259" key="8">
    <source>
        <dbReference type="Pfam" id="PF10502"/>
    </source>
</evidence>
<dbReference type="CDD" id="cd06530">
    <property type="entry name" value="S26_SPase_I"/>
    <property type="match status" value="1"/>
</dbReference>
<feature type="domain" description="Peptidase S26" evidence="8">
    <location>
        <begin position="28"/>
        <end position="187"/>
    </location>
</feature>
<dbReference type="InterPro" id="IPR000223">
    <property type="entry name" value="Pept_S26A_signal_pept_1"/>
</dbReference>
<evidence type="ECO:0000256" key="7">
    <source>
        <dbReference type="RuleBase" id="RU362042"/>
    </source>
</evidence>
<dbReference type="GO" id="GO:0009003">
    <property type="term" value="F:signal peptidase activity"/>
    <property type="evidence" value="ECO:0007669"/>
    <property type="project" value="UniProtKB-EC"/>
</dbReference>
<keyword evidence="10" id="KW-1185">Reference proteome</keyword>
<reference evidence="9" key="2">
    <citation type="journal article" date="2021" name="Sci. Rep.">
        <title>The distribution of antibiotic resistance genes in chicken gut microbiota commensals.</title>
        <authorList>
            <person name="Juricova H."/>
            <person name="Matiasovicova J."/>
            <person name="Kubasova T."/>
            <person name="Cejkova D."/>
            <person name="Rychlik I."/>
        </authorList>
    </citation>
    <scope>NUCLEOTIDE SEQUENCE</scope>
    <source>
        <strain evidence="9">An559</strain>
    </source>
</reference>
<dbReference type="GO" id="GO:0005886">
    <property type="term" value="C:plasma membrane"/>
    <property type="evidence" value="ECO:0007669"/>
    <property type="project" value="UniProtKB-SubCell"/>
</dbReference>
<keyword evidence="7" id="KW-1133">Transmembrane helix</keyword>
<comment type="catalytic activity">
    <reaction evidence="1 7">
        <text>Cleavage of hydrophobic, N-terminal signal or leader sequences from secreted and periplasmic proteins.</text>
        <dbReference type="EC" id="3.4.21.89"/>
    </reaction>
</comment>
<evidence type="ECO:0000256" key="6">
    <source>
        <dbReference type="PIRSR" id="PIRSR600223-1"/>
    </source>
</evidence>
<dbReference type="Pfam" id="PF10502">
    <property type="entry name" value="Peptidase_S26"/>
    <property type="match status" value="1"/>
</dbReference>
<organism evidence="9 10">
    <name type="scientific">Merdimmobilis hominis</name>
    <dbReference type="NCBI Taxonomy" id="2897707"/>
    <lineage>
        <taxon>Bacteria</taxon>
        <taxon>Bacillati</taxon>
        <taxon>Bacillota</taxon>
        <taxon>Clostridia</taxon>
        <taxon>Eubacteriales</taxon>
        <taxon>Oscillospiraceae</taxon>
        <taxon>Merdimmobilis</taxon>
    </lineage>
</organism>
<feature type="transmembrane region" description="Helical" evidence="7">
    <location>
        <begin position="27"/>
        <end position="49"/>
    </location>
</feature>
<dbReference type="PRINTS" id="PR00727">
    <property type="entry name" value="LEADERPTASE"/>
</dbReference>
<dbReference type="EC" id="3.4.21.89" evidence="4 7"/>
<keyword evidence="7" id="KW-0472">Membrane</keyword>
<proteinExistence type="inferred from homology"/>
<dbReference type="EMBL" id="JACJKY010000017">
    <property type="protein sequence ID" value="MBM6921497.1"/>
    <property type="molecule type" value="Genomic_DNA"/>
</dbReference>
<dbReference type="PANTHER" id="PTHR43390">
    <property type="entry name" value="SIGNAL PEPTIDASE I"/>
    <property type="match status" value="1"/>
</dbReference>
<evidence type="ECO:0000313" key="9">
    <source>
        <dbReference type="EMBL" id="MBM6921497.1"/>
    </source>
</evidence>
<sequence>MKMATKQKIDRSSQSSQKQSTNVKKEVISWILTLAISIGIVVLLNTFVVRVMVVDGDSMVDTLHHNDRILTTPLYTELSRGDIVVIHRENDQPLVKRVIAVAGDTIDVDYDTGKVLLNGEAIDEPYLDVKMQEPNYIGGNTPLPLTVSEGYVFVMGDNRNNSLDSRAQEVGEVPVENVFGKVFFRIWPLDALGTIG</sequence>
<dbReference type="InterPro" id="IPR036286">
    <property type="entry name" value="LexA/Signal_pep-like_sf"/>
</dbReference>
<dbReference type="InterPro" id="IPR019758">
    <property type="entry name" value="Pept_S26A_signal_pept_1_CS"/>
</dbReference>
<feature type="active site" evidence="6">
    <location>
        <position position="58"/>
    </location>
</feature>
<dbReference type="Gene3D" id="2.10.109.10">
    <property type="entry name" value="Umud Fragment, subunit A"/>
    <property type="match status" value="1"/>
</dbReference>